<comment type="caution">
    <text evidence="1">The sequence shown here is derived from an EMBL/GenBank/DDBJ whole genome shotgun (WGS) entry which is preliminary data.</text>
</comment>
<evidence type="ECO:0000313" key="1">
    <source>
        <dbReference type="EMBL" id="KAG6404047.1"/>
    </source>
</evidence>
<reference evidence="1" key="2">
    <citation type="submission" date="2020-08" db="EMBL/GenBank/DDBJ databases">
        <title>Plant Genome Project.</title>
        <authorList>
            <person name="Zhang R.-G."/>
        </authorList>
    </citation>
    <scope>NUCLEOTIDE SEQUENCE</scope>
    <source>
        <strain evidence="1">Huo1</strain>
        <tissue evidence="1">Leaf</tissue>
    </source>
</reference>
<evidence type="ECO:0000313" key="2">
    <source>
        <dbReference type="Proteomes" id="UP000298416"/>
    </source>
</evidence>
<protein>
    <submittedName>
        <fullName evidence="1">Uncharacterized protein</fullName>
    </submittedName>
</protein>
<keyword evidence="2" id="KW-1185">Reference proteome</keyword>
<dbReference type="AlphaFoldDB" id="A0A8X8X0A6"/>
<dbReference type="EMBL" id="PNBA02000013">
    <property type="protein sequence ID" value="KAG6404047.1"/>
    <property type="molecule type" value="Genomic_DNA"/>
</dbReference>
<accession>A0A8X8X0A6</accession>
<gene>
    <name evidence="1" type="ORF">SASPL_136283</name>
</gene>
<name>A0A8X8X0A6_SALSN</name>
<sequence>MSLLEVITKASSLIATGPDDETNYPIVLNPEPILLNLKPEYDCSQALNSVKKVTGWEISQTDNELIELGHKFFEELKRKLKNTNSFGFGKVMFVETVTSHLDSIANKIGVSTAAEKTEGAYVCKLVEKLEVLMCSDVKGLILEGCISLEVWDVLESLIVNGVVEHASISSLVQKLIEKRRSNLVVLCLKHLFDLQAYDLMCILKYFLMLPSDGYRSLLSVREVWERQASLVIEKVSAKGVGGKEKSLAVLIMLGHDGFLVSELCLHYFMASANLDEVIFSACVSKLNGKELKVLIQYFGKWLRTYERFPQACPCPKGSSALGLEICGWIPSLENIVKYFGVVVDLHFSSLVLHSEFHELRSLEEVVNSLAVEARLSGGLANLSERLRIECQGMSLSLSCIYVL</sequence>
<dbReference type="PANTHER" id="PTHR37181">
    <property type="entry name" value="F6A14.6 PROTEIN"/>
    <property type="match status" value="1"/>
</dbReference>
<dbReference type="PANTHER" id="PTHR37181:SF1">
    <property type="entry name" value="F6A14.6 PROTEIN"/>
    <property type="match status" value="1"/>
</dbReference>
<reference evidence="1" key="1">
    <citation type="submission" date="2018-01" db="EMBL/GenBank/DDBJ databases">
        <authorList>
            <person name="Mao J.F."/>
        </authorList>
    </citation>
    <scope>NUCLEOTIDE SEQUENCE</scope>
    <source>
        <strain evidence="1">Huo1</strain>
        <tissue evidence="1">Leaf</tissue>
    </source>
</reference>
<dbReference type="Proteomes" id="UP000298416">
    <property type="component" value="Unassembled WGS sequence"/>
</dbReference>
<proteinExistence type="predicted"/>
<organism evidence="1">
    <name type="scientific">Salvia splendens</name>
    <name type="common">Scarlet sage</name>
    <dbReference type="NCBI Taxonomy" id="180675"/>
    <lineage>
        <taxon>Eukaryota</taxon>
        <taxon>Viridiplantae</taxon>
        <taxon>Streptophyta</taxon>
        <taxon>Embryophyta</taxon>
        <taxon>Tracheophyta</taxon>
        <taxon>Spermatophyta</taxon>
        <taxon>Magnoliopsida</taxon>
        <taxon>eudicotyledons</taxon>
        <taxon>Gunneridae</taxon>
        <taxon>Pentapetalae</taxon>
        <taxon>asterids</taxon>
        <taxon>lamiids</taxon>
        <taxon>Lamiales</taxon>
        <taxon>Lamiaceae</taxon>
        <taxon>Nepetoideae</taxon>
        <taxon>Mentheae</taxon>
        <taxon>Salviinae</taxon>
        <taxon>Salvia</taxon>
        <taxon>Salvia subgen. Calosphace</taxon>
        <taxon>core Calosphace</taxon>
    </lineage>
</organism>